<dbReference type="RefSeq" id="WP_131910076.1">
    <property type="nucleotide sequence ID" value="NZ_SMFM01000006.1"/>
</dbReference>
<keyword evidence="2" id="KW-1185">Reference proteome</keyword>
<comment type="caution">
    <text evidence="1">The sequence shown here is derived from an EMBL/GenBank/DDBJ whole genome shotgun (WGS) entry which is preliminary data.</text>
</comment>
<dbReference type="InterPro" id="IPR016024">
    <property type="entry name" value="ARM-type_fold"/>
</dbReference>
<evidence type="ECO:0008006" key="3">
    <source>
        <dbReference type="Google" id="ProtNLM"/>
    </source>
</evidence>
<evidence type="ECO:0000313" key="2">
    <source>
        <dbReference type="Proteomes" id="UP000295278"/>
    </source>
</evidence>
<dbReference type="Gene3D" id="1.25.40.70">
    <property type="entry name" value="Phosphatidylinositol 3-kinase, accessory domain (PIK)"/>
    <property type="match status" value="1"/>
</dbReference>
<dbReference type="AlphaFoldDB" id="A0A4R5AVG4"/>
<gene>
    <name evidence="1" type="ORF">E0F89_12265</name>
</gene>
<proteinExistence type="predicted"/>
<protein>
    <recommendedName>
        <fullName evidence="3">DUF2019 domain-containing protein</fullName>
    </recommendedName>
</protein>
<sequence>MDSKIEKYVELTVLHGNLIEEGNKKANKIHSDIEKELVFLRVTKNETKTEFYKLLDHENPSVKLWTATELLSTNELRSMQILESLTKEKNIIGLTSKTIIEMWRKGMMIKINWEDNLK</sequence>
<dbReference type="InterPro" id="IPR042236">
    <property type="entry name" value="PI3K_accessory_sf"/>
</dbReference>
<dbReference type="Proteomes" id="UP000295278">
    <property type="component" value="Unassembled WGS sequence"/>
</dbReference>
<name>A0A4R5AVG4_9FLAO</name>
<dbReference type="OrthoDB" id="1495003at2"/>
<dbReference type="SUPFAM" id="SSF48371">
    <property type="entry name" value="ARM repeat"/>
    <property type="match status" value="1"/>
</dbReference>
<dbReference type="EMBL" id="SMFM01000006">
    <property type="protein sequence ID" value="TDD75154.1"/>
    <property type="molecule type" value="Genomic_DNA"/>
</dbReference>
<reference evidence="1 2" key="1">
    <citation type="submission" date="2019-03" db="EMBL/GenBank/DDBJ databases">
        <title>Flavobacterium AT-3-2 sp. nov., isolated from arctic soil.</title>
        <authorList>
            <person name="Chaudhary D.K."/>
        </authorList>
    </citation>
    <scope>NUCLEOTIDE SEQUENCE [LARGE SCALE GENOMIC DNA]</scope>
    <source>
        <strain evidence="1 2">AT-3-2</strain>
    </source>
</reference>
<accession>A0A4R5AVG4</accession>
<organism evidence="1 2">
    <name type="scientific">Flavobacterium caseinilyticum</name>
    <dbReference type="NCBI Taxonomy" id="2541732"/>
    <lineage>
        <taxon>Bacteria</taxon>
        <taxon>Pseudomonadati</taxon>
        <taxon>Bacteroidota</taxon>
        <taxon>Flavobacteriia</taxon>
        <taxon>Flavobacteriales</taxon>
        <taxon>Flavobacteriaceae</taxon>
        <taxon>Flavobacterium</taxon>
    </lineage>
</organism>
<evidence type="ECO:0000313" key="1">
    <source>
        <dbReference type="EMBL" id="TDD75154.1"/>
    </source>
</evidence>